<reference evidence="2" key="2">
    <citation type="submission" date="2015-03" db="EMBL/GenBank/DDBJ databases">
        <authorList>
            <person name="Chow C.-E.T."/>
            <person name="Winget D.M."/>
            <person name="White R.A.III."/>
            <person name="Hallam S.J."/>
            <person name="Suttle C.A."/>
        </authorList>
    </citation>
    <scope>NUCLEOTIDE SEQUENCE</scope>
    <source>
        <strain evidence="2">Anoxic3_3</strain>
    </source>
</reference>
<feature type="region of interest" description="Disordered" evidence="1">
    <location>
        <begin position="408"/>
        <end position="432"/>
    </location>
</feature>
<dbReference type="InterPro" id="IPR009279">
    <property type="entry name" value="Portal_Mu"/>
</dbReference>
<proteinExistence type="predicted"/>
<dbReference type="Pfam" id="PF06074">
    <property type="entry name" value="Portal_Mu"/>
    <property type="match status" value="1"/>
</dbReference>
<sequence length="457" mass="53001">MGLIQKITKTFQKQDTPRTIKNMFGILSSTRTPDLIDQLYSNYNPNAFMTRKDFYTIDKMLTDEQVFGILEMKKYTILSTGFHFVLPDNAENPKFQEHLDFIEKNFKANYQGLFNTDLYNMLTNQEYGFSFTEKIFERKGDKINMTRLKTVPPHSVEFTSNTQGDLSSITQRQETGTMELIKHKDKFIIFTNGERFNNPYGRSDLERCYTSWFAKNEALKYYLIYAQRFASPFPVAQVDEQFGEAKVNEMSDILDSIQQTVSMVIGKDVDLELHKVADSSGEYDRLLERLNQMIGRALLVPDLAGFGQSTKGGSFALGSEQIKGFLRILDYTRVQLETIINKEIIQPLIDMNFGKQEFYPEFRFLPFEDDNLKDILDQFIQSVEKGMPVSGEDWNHFRKLIDFPEADESAEPVKKDDKDDAEITEPQDNDKLIENALKLQKKRNLRQHGHLVSTNHE</sequence>
<protein>
    <recommendedName>
        <fullName evidence="3">Portal protein</fullName>
    </recommendedName>
</protein>
<dbReference type="EMBL" id="KR029578">
    <property type="protein sequence ID" value="AKH45997.1"/>
    <property type="molecule type" value="Genomic_DNA"/>
</dbReference>
<organism evidence="2">
    <name type="scientific">uncultured marine virus</name>
    <dbReference type="NCBI Taxonomy" id="186617"/>
    <lineage>
        <taxon>Viruses</taxon>
        <taxon>environmental samples</taxon>
    </lineage>
</organism>
<evidence type="ECO:0000256" key="1">
    <source>
        <dbReference type="SAM" id="MobiDB-lite"/>
    </source>
</evidence>
<name>A0A0F7L3E2_9VIRU</name>
<reference evidence="2" key="1">
    <citation type="journal article" date="2015" name="Front. Microbiol.">
        <title>Combining genomic sequencing methods to explore viral diversity and reveal potential virus-host interactions.</title>
        <authorList>
            <person name="Chow C.E."/>
            <person name="Winget D.M."/>
            <person name="White R.A.III."/>
            <person name="Hallam S.J."/>
            <person name="Suttle C.A."/>
        </authorList>
    </citation>
    <scope>NUCLEOTIDE SEQUENCE</scope>
    <source>
        <strain evidence="2">Anoxic3_3</strain>
    </source>
</reference>
<accession>A0A0F7L3E2</accession>
<evidence type="ECO:0008006" key="3">
    <source>
        <dbReference type="Google" id="ProtNLM"/>
    </source>
</evidence>
<evidence type="ECO:0000313" key="2">
    <source>
        <dbReference type="EMBL" id="AKH45997.1"/>
    </source>
</evidence>